<sequence>MQEQHMADMDASATKALSLQEQDLRGKVALVTGATKGIGRAICLELATRGASILGTYSSPESAHLFDTLSHNVLSLYTTSNSQHDPHPSAPKLVGVAADITSPDAPSIVQKAVLEHFSGNREGDLPGALDILVFNAAVMGLGKMGEGAVTRDFVSSALAGNVQFPVMLMELLVAGKNFRRNSRVVAVSSEGVRARRPDGGAVYAATKAALECLMRKWADELGNRPGMEGTTFNSVSVGFTKTEAYSRIPEGIREQLTVADAAEVAVGNRIGEVEDIAGVVGLIVSEKAGWISGSVVDASGGKAKII</sequence>
<accession>A0A6A5ZFP9</accession>
<dbReference type="Proteomes" id="UP000799770">
    <property type="component" value="Unassembled WGS sequence"/>
</dbReference>
<dbReference type="Gene3D" id="3.40.50.720">
    <property type="entry name" value="NAD(P)-binding Rossmann-like Domain"/>
    <property type="match status" value="1"/>
</dbReference>
<dbReference type="PRINTS" id="PR00081">
    <property type="entry name" value="GDHRDH"/>
</dbReference>
<proteinExistence type="inferred from homology"/>
<gene>
    <name evidence="3" type="ORF">BDV96DRAFT_402178</name>
</gene>
<reference evidence="3" key="1">
    <citation type="journal article" date="2020" name="Stud. Mycol.">
        <title>101 Dothideomycetes genomes: a test case for predicting lifestyles and emergence of pathogens.</title>
        <authorList>
            <person name="Haridas S."/>
            <person name="Albert R."/>
            <person name="Binder M."/>
            <person name="Bloem J."/>
            <person name="Labutti K."/>
            <person name="Salamov A."/>
            <person name="Andreopoulos B."/>
            <person name="Baker S."/>
            <person name="Barry K."/>
            <person name="Bills G."/>
            <person name="Bluhm B."/>
            <person name="Cannon C."/>
            <person name="Castanera R."/>
            <person name="Culley D."/>
            <person name="Daum C."/>
            <person name="Ezra D."/>
            <person name="Gonzalez J."/>
            <person name="Henrissat B."/>
            <person name="Kuo A."/>
            <person name="Liang C."/>
            <person name="Lipzen A."/>
            <person name="Lutzoni F."/>
            <person name="Magnuson J."/>
            <person name="Mondo S."/>
            <person name="Nolan M."/>
            <person name="Ohm R."/>
            <person name="Pangilinan J."/>
            <person name="Park H.-J."/>
            <person name="Ramirez L."/>
            <person name="Alfaro M."/>
            <person name="Sun H."/>
            <person name="Tritt A."/>
            <person name="Yoshinaga Y."/>
            <person name="Zwiers L.-H."/>
            <person name="Turgeon B."/>
            <person name="Goodwin S."/>
            <person name="Spatafora J."/>
            <person name="Crous P."/>
            <person name="Grigoriev I."/>
        </authorList>
    </citation>
    <scope>NUCLEOTIDE SEQUENCE</scope>
    <source>
        <strain evidence="3">CBS 627.86</strain>
    </source>
</reference>
<evidence type="ECO:0000256" key="2">
    <source>
        <dbReference type="ARBA" id="ARBA00023002"/>
    </source>
</evidence>
<comment type="similarity">
    <text evidence="1">Belongs to the short-chain dehydrogenases/reductases (SDR) family.</text>
</comment>
<dbReference type="Pfam" id="PF13561">
    <property type="entry name" value="adh_short_C2"/>
    <property type="match status" value="1"/>
</dbReference>
<dbReference type="InterPro" id="IPR036291">
    <property type="entry name" value="NAD(P)-bd_dom_sf"/>
</dbReference>
<dbReference type="OrthoDB" id="47007at2759"/>
<dbReference type="PANTHER" id="PTHR48107:SF7">
    <property type="entry name" value="RE15974P"/>
    <property type="match status" value="1"/>
</dbReference>
<evidence type="ECO:0000313" key="4">
    <source>
        <dbReference type="Proteomes" id="UP000799770"/>
    </source>
</evidence>
<keyword evidence="2" id="KW-0560">Oxidoreductase</keyword>
<evidence type="ECO:0000256" key="1">
    <source>
        <dbReference type="ARBA" id="ARBA00006484"/>
    </source>
</evidence>
<dbReference type="GO" id="GO:0016614">
    <property type="term" value="F:oxidoreductase activity, acting on CH-OH group of donors"/>
    <property type="evidence" value="ECO:0007669"/>
    <property type="project" value="UniProtKB-ARBA"/>
</dbReference>
<dbReference type="AlphaFoldDB" id="A0A6A5ZFP9"/>
<dbReference type="EMBL" id="ML977318">
    <property type="protein sequence ID" value="KAF2117763.1"/>
    <property type="molecule type" value="Genomic_DNA"/>
</dbReference>
<name>A0A6A5ZFP9_9PLEO</name>
<dbReference type="PANTHER" id="PTHR48107">
    <property type="entry name" value="NADPH-DEPENDENT ALDEHYDE REDUCTASE-LIKE PROTEIN, CHLOROPLASTIC-RELATED"/>
    <property type="match status" value="1"/>
</dbReference>
<dbReference type="SUPFAM" id="SSF51735">
    <property type="entry name" value="NAD(P)-binding Rossmann-fold domains"/>
    <property type="match status" value="1"/>
</dbReference>
<keyword evidence="4" id="KW-1185">Reference proteome</keyword>
<evidence type="ECO:0000313" key="3">
    <source>
        <dbReference type="EMBL" id="KAF2117763.1"/>
    </source>
</evidence>
<organism evidence="3 4">
    <name type="scientific">Lophiotrema nucula</name>
    <dbReference type="NCBI Taxonomy" id="690887"/>
    <lineage>
        <taxon>Eukaryota</taxon>
        <taxon>Fungi</taxon>
        <taxon>Dikarya</taxon>
        <taxon>Ascomycota</taxon>
        <taxon>Pezizomycotina</taxon>
        <taxon>Dothideomycetes</taxon>
        <taxon>Pleosporomycetidae</taxon>
        <taxon>Pleosporales</taxon>
        <taxon>Lophiotremataceae</taxon>
        <taxon>Lophiotrema</taxon>
    </lineage>
</organism>
<protein>
    <submittedName>
        <fullName evidence="3">Short-chain dehydrogenase</fullName>
    </submittedName>
</protein>
<dbReference type="InterPro" id="IPR002347">
    <property type="entry name" value="SDR_fam"/>
</dbReference>